<dbReference type="GO" id="GO:0016787">
    <property type="term" value="F:hydrolase activity"/>
    <property type="evidence" value="ECO:0007669"/>
    <property type="project" value="UniProtKB-UniRule"/>
</dbReference>
<evidence type="ECO:0000256" key="3">
    <source>
        <dbReference type="ARBA" id="ARBA00023098"/>
    </source>
</evidence>
<dbReference type="Proteomes" id="UP000293719">
    <property type="component" value="Chromosome"/>
</dbReference>
<dbReference type="OrthoDB" id="5290098at2"/>
<reference evidence="6 7" key="1">
    <citation type="journal article" date="2017" name="Int. J. Syst. Evol. Microbiol.">
        <title>Roseitalea porphyridii gen. nov., sp. nov., isolated from a red alga, and reclassification of Hoeflea suaedae Chung et al. 2013 as Pseudohoeflea suaedae gen. nov., comb. nov.</title>
        <authorList>
            <person name="Hyeon J.W."/>
            <person name="Jeong S.E."/>
            <person name="Baek K."/>
            <person name="Jeon C.O."/>
        </authorList>
    </citation>
    <scope>NUCLEOTIDE SEQUENCE [LARGE SCALE GENOMIC DNA]</scope>
    <source>
        <strain evidence="6 7">MA7-20</strain>
    </source>
</reference>
<dbReference type="Pfam" id="PF01734">
    <property type="entry name" value="Patatin"/>
    <property type="match status" value="1"/>
</dbReference>
<dbReference type="InterPro" id="IPR050301">
    <property type="entry name" value="NTE"/>
</dbReference>
<dbReference type="InterPro" id="IPR016035">
    <property type="entry name" value="Acyl_Trfase/lysoPLipase"/>
</dbReference>
<feature type="active site" description="Nucleophile" evidence="4">
    <location>
        <position position="57"/>
    </location>
</feature>
<proteinExistence type="predicted"/>
<gene>
    <name evidence="6" type="ORF">E0E05_02140</name>
</gene>
<feature type="short sequence motif" description="GXGXXG" evidence="4">
    <location>
        <begin position="28"/>
        <end position="33"/>
    </location>
</feature>
<sequence length="303" mass="32853">MTVLTDPPPAPAIANTVSRPTVAIAFGGGGARGYAHIHIIEMLDEMGIRPVAICGASIGAIMGAGVAAGMTGREIREYTLKLAGNRAEVMAKFWQTRPSRLSELVDGGFRFGQFNIERIVKTFLPPDIPETFEELGIPMQIVATDYYGHRQTVFDGGDLHAAIAASAAIPAVFKPVKRDGRFYVDGGIFNPVPYDHLMGKADIVVGVDVVGAPEGDPSKSPTTMESLFGVAQLMNQSMIQLKLMVEPPDVFVRPPVSRFRVLDFLKAQQILDATATVRDEFRRKMEAAIAAWEMDPVAVRRGK</sequence>
<protein>
    <submittedName>
        <fullName evidence="6">Patatin-like phospholipase family protein</fullName>
    </submittedName>
</protein>
<organism evidence="6 7">
    <name type="scientific">Roseitalea porphyridii</name>
    <dbReference type="NCBI Taxonomy" id="1852022"/>
    <lineage>
        <taxon>Bacteria</taxon>
        <taxon>Pseudomonadati</taxon>
        <taxon>Pseudomonadota</taxon>
        <taxon>Alphaproteobacteria</taxon>
        <taxon>Hyphomicrobiales</taxon>
        <taxon>Ahrensiaceae</taxon>
        <taxon>Roseitalea</taxon>
    </lineage>
</organism>
<keyword evidence="7" id="KW-1185">Reference proteome</keyword>
<dbReference type="PANTHER" id="PTHR14226:SF76">
    <property type="entry name" value="NTE FAMILY PROTEIN RSSA"/>
    <property type="match status" value="1"/>
</dbReference>
<keyword evidence="2 4" id="KW-0442">Lipid degradation</keyword>
<dbReference type="KEGG" id="rpod:E0E05_02140"/>
<accession>A0A4P6UZQ9</accession>
<dbReference type="AlphaFoldDB" id="A0A4P6UZQ9"/>
<keyword evidence="1 4" id="KW-0378">Hydrolase</keyword>
<feature type="short sequence motif" description="GXSXG" evidence="4">
    <location>
        <begin position="55"/>
        <end position="59"/>
    </location>
</feature>
<dbReference type="RefSeq" id="WP_063719688.1">
    <property type="nucleotide sequence ID" value="NZ_CP036532.1"/>
</dbReference>
<feature type="short sequence motif" description="DGA/G" evidence="4">
    <location>
        <begin position="185"/>
        <end position="187"/>
    </location>
</feature>
<dbReference type="PROSITE" id="PS51635">
    <property type="entry name" value="PNPLA"/>
    <property type="match status" value="1"/>
</dbReference>
<evidence type="ECO:0000256" key="4">
    <source>
        <dbReference type="PROSITE-ProRule" id="PRU01161"/>
    </source>
</evidence>
<dbReference type="InterPro" id="IPR002641">
    <property type="entry name" value="PNPLA_dom"/>
</dbReference>
<evidence type="ECO:0000259" key="5">
    <source>
        <dbReference type="PROSITE" id="PS51635"/>
    </source>
</evidence>
<evidence type="ECO:0000313" key="7">
    <source>
        <dbReference type="Proteomes" id="UP000293719"/>
    </source>
</evidence>
<name>A0A4P6UZQ9_9HYPH</name>
<dbReference type="SUPFAM" id="SSF52151">
    <property type="entry name" value="FabD/lysophospholipase-like"/>
    <property type="match status" value="1"/>
</dbReference>
<dbReference type="GO" id="GO:0016042">
    <property type="term" value="P:lipid catabolic process"/>
    <property type="evidence" value="ECO:0007669"/>
    <property type="project" value="UniProtKB-UniRule"/>
</dbReference>
<feature type="active site" description="Proton acceptor" evidence="4">
    <location>
        <position position="185"/>
    </location>
</feature>
<dbReference type="GeneID" id="90766084"/>
<keyword evidence="3 4" id="KW-0443">Lipid metabolism</keyword>
<evidence type="ECO:0000256" key="1">
    <source>
        <dbReference type="ARBA" id="ARBA00022801"/>
    </source>
</evidence>
<evidence type="ECO:0000256" key="2">
    <source>
        <dbReference type="ARBA" id="ARBA00022963"/>
    </source>
</evidence>
<evidence type="ECO:0000313" key="6">
    <source>
        <dbReference type="EMBL" id="QBK29500.1"/>
    </source>
</evidence>
<feature type="domain" description="PNPLA" evidence="5">
    <location>
        <begin position="24"/>
        <end position="198"/>
    </location>
</feature>
<dbReference type="Gene3D" id="3.40.1090.10">
    <property type="entry name" value="Cytosolic phospholipase A2 catalytic domain"/>
    <property type="match status" value="2"/>
</dbReference>
<dbReference type="EMBL" id="CP036532">
    <property type="protein sequence ID" value="QBK29500.1"/>
    <property type="molecule type" value="Genomic_DNA"/>
</dbReference>
<dbReference type="PANTHER" id="PTHR14226">
    <property type="entry name" value="NEUROPATHY TARGET ESTERASE/SWISS CHEESE D.MELANOGASTER"/>
    <property type="match status" value="1"/>
</dbReference>